<feature type="signal peptide" evidence="1">
    <location>
        <begin position="1"/>
        <end position="18"/>
    </location>
</feature>
<protein>
    <recommendedName>
        <fullName evidence="4">PEBP-like protein</fullName>
    </recommendedName>
</protein>
<dbReference type="InterPro" id="IPR036610">
    <property type="entry name" value="PEBP-like_sf"/>
</dbReference>
<dbReference type="EMBL" id="KN833002">
    <property type="protein sequence ID" value="KIM80909.1"/>
    <property type="molecule type" value="Genomic_DNA"/>
</dbReference>
<evidence type="ECO:0000313" key="2">
    <source>
        <dbReference type="EMBL" id="KIM80909.1"/>
    </source>
</evidence>
<dbReference type="PANTHER" id="PTHR11362:SF140">
    <property type="entry name" value="PEBP-LIKE PROTEIN"/>
    <property type="match status" value="1"/>
</dbReference>
<reference evidence="3" key="2">
    <citation type="submission" date="2015-01" db="EMBL/GenBank/DDBJ databases">
        <title>Evolutionary Origins and Diversification of the Mycorrhizal Mutualists.</title>
        <authorList>
            <consortium name="DOE Joint Genome Institute"/>
            <consortium name="Mycorrhizal Genomics Consortium"/>
            <person name="Kohler A."/>
            <person name="Kuo A."/>
            <person name="Nagy L.G."/>
            <person name="Floudas D."/>
            <person name="Copeland A."/>
            <person name="Barry K.W."/>
            <person name="Cichocki N."/>
            <person name="Veneault-Fourrey C."/>
            <person name="LaButti K."/>
            <person name="Lindquist E.A."/>
            <person name="Lipzen A."/>
            <person name="Lundell T."/>
            <person name="Morin E."/>
            <person name="Murat C."/>
            <person name="Riley R."/>
            <person name="Ohm R."/>
            <person name="Sun H."/>
            <person name="Tunlid A."/>
            <person name="Henrissat B."/>
            <person name="Grigoriev I.V."/>
            <person name="Hibbett D.S."/>
            <person name="Martin F."/>
        </authorList>
    </citation>
    <scope>NUCLEOTIDE SEQUENCE [LARGE SCALE GENOMIC DNA]</scope>
    <source>
        <strain evidence="3">F 1598</strain>
    </source>
</reference>
<dbReference type="AlphaFoldDB" id="A0A0C3FMB0"/>
<accession>A0A0C3FMB0</accession>
<proteinExistence type="predicted"/>
<organism evidence="2 3">
    <name type="scientific">Piloderma croceum (strain F 1598)</name>
    <dbReference type="NCBI Taxonomy" id="765440"/>
    <lineage>
        <taxon>Eukaryota</taxon>
        <taxon>Fungi</taxon>
        <taxon>Dikarya</taxon>
        <taxon>Basidiomycota</taxon>
        <taxon>Agaricomycotina</taxon>
        <taxon>Agaricomycetes</taxon>
        <taxon>Agaricomycetidae</taxon>
        <taxon>Atheliales</taxon>
        <taxon>Atheliaceae</taxon>
        <taxon>Piloderma</taxon>
    </lineage>
</organism>
<evidence type="ECO:0000313" key="3">
    <source>
        <dbReference type="Proteomes" id="UP000054166"/>
    </source>
</evidence>
<dbReference type="PANTHER" id="PTHR11362">
    <property type="entry name" value="PHOSPHATIDYLETHANOLAMINE-BINDING PROTEIN"/>
    <property type="match status" value="1"/>
</dbReference>
<feature type="chain" id="PRO_5002164296" description="PEBP-like protein" evidence="1">
    <location>
        <begin position="19"/>
        <end position="264"/>
    </location>
</feature>
<reference evidence="2 3" key="1">
    <citation type="submission" date="2014-04" db="EMBL/GenBank/DDBJ databases">
        <authorList>
            <consortium name="DOE Joint Genome Institute"/>
            <person name="Kuo A."/>
            <person name="Tarkka M."/>
            <person name="Buscot F."/>
            <person name="Kohler A."/>
            <person name="Nagy L.G."/>
            <person name="Floudas D."/>
            <person name="Copeland A."/>
            <person name="Barry K.W."/>
            <person name="Cichocki N."/>
            <person name="Veneault-Fourrey C."/>
            <person name="LaButti K."/>
            <person name="Lindquist E.A."/>
            <person name="Lipzen A."/>
            <person name="Lundell T."/>
            <person name="Morin E."/>
            <person name="Murat C."/>
            <person name="Sun H."/>
            <person name="Tunlid A."/>
            <person name="Henrissat B."/>
            <person name="Grigoriev I.V."/>
            <person name="Hibbett D.S."/>
            <person name="Martin F."/>
            <person name="Nordberg H.P."/>
            <person name="Cantor M.N."/>
            <person name="Hua S.X."/>
        </authorList>
    </citation>
    <scope>NUCLEOTIDE SEQUENCE [LARGE SCALE GENOMIC DNA]</scope>
    <source>
        <strain evidence="2 3">F 1598</strain>
    </source>
</reference>
<dbReference type="STRING" id="765440.A0A0C3FMB0"/>
<name>A0A0C3FMB0_PILCF</name>
<keyword evidence="1" id="KW-0732">Signal</keyword>
<evidence type="ECO:0000256" key="1">
    <source>
        <dbReference type="SAM" id="SignalP"/>
    </source>
</evidence>
<dbReference type="Proteomes" id="UP000054166">
    <property type="component" value="Unassembled WGS sequence"/>
</dbReference>
<dbReference type="CDD" id="cd00866">
    <property type="entry name" value="PEBP_euk"/>
    <property type="match status" value="1"/>
</dbReference>
<evidence type="ECO:0008006" key="4">
    <source>
        <dbReference type="Google" id="ProtNLM"/>
    </source>
</evidence>
<dbReference type="OrthoDB" id="2506647at2759"/>
<dbReference type="InterPro" id="IPR035810">
    <property type="entry name" value="PEBP_euk"/>
</dbReference>
<dbReference type="HOGENOM" id="CLU_043994_2_1_1"/>
<dbReference type="InParanoid" id="A0A0C3FMB0"/>
<dbReference type="Pfam" id="PF01161">
    <property type="entry name" value="PBP"/>
    <property type="match status" value="1"/>
</dbReference>
<keyword evidence="3" id="KW-1185">Reference proteome</keyword>
<dbReference type="InterPro" id="IPR008914">
    <property type="entry name" value="PEBP"/>
</dbReference>
<dbReference type="SUPFAM" id="SSF49777">
    <property type="entry name" value="PEBP-like"/>
    <property type="match status" value="1"/>
</dbReference>
<sequence>MIPLSVFVSLALIPFTLAQSPSDVALGIAAIEAHFSNAEIVPSLLASFTPSALLNVAFGAAVPPGTPLTQDQVKAAPSLSLTPASSSVTFTGNFTLAMVDAGPVGTNESQGQTRHMLINDVTVAGTNISTTSGVPITAYAGPAPPAGTGPHRYVILLYTQPGTFSPPANLSQAGAGVSVFNFPEYVQTSNLGSLVAGNYFTVEEGTASSSISPTSAVVSSTLSPATSSTTSASSTEVTTKSSNASMTKASVILVLVAPLLAFFF</sequence>
<dbReference type="Gene3D" id="3.90.280.10">
    <property type="entry name" value="PEBP-like"/>
    <property type="match status" value="1"/>
</dbReference>
<gene>
    <name evidence="2" type="ORF">PILCRDRAFT_822211</name>
</gene>